<keyword evidence="1" id="KW-0614">Plasmid</keyword>
<accession>A0A809T2V4</accession>
<protein>
    <submittedName>
        <fullName evidence="1">Uncharacterized protein</fullName>
    </submittedName>
</protein>
<reference evidence="1" key="1">
    <citation type="submission" date="2020-01" db="EMBL/GenBank/DDBJ databases">
        <title>Genotype-dependent distribution of carbapenemase genes among Enterobacteriaceae in Thailand.</title>
        <authorList>
            <person name="Takeuchi D."/>
            <person name="Abe R."/>
            <person name="Sakamoto N."/>
            <person name="Sugawara Y."/>
            <person name="Akeda Y."/>
            <person name="Hamada S."/>
        </authorList>
    </citation>
    <scope>NUCLEOTIDE SEQUENCE</scope>
    <source>
        <strain evidence="1">KP164</strain>
        <plasmid evidence="1">pKP164_NDM1</plasmid>
    </source>
</reference>
<dbReference type="Pfam" id="PF16966">
    <property type="entry name" value="Porin_8"/>
    <property type="match status" value="1"/>
</dbReference>
<geneLocation type="plasmid" evidence="1">
    <name>pKP164_NDM1</name>
</geneLocation>
<organism evidence="1">
    <name type="scientific">Klebsiella pneumoniae</name>
    <dbReference type="NCBI Taxonomy" id="573"/>
    <lineage>
        <taxon>Bacteria</taxon>
        <taxon>Pseudomonadati</taxon>
        <taxon>Pseudomonadota</taxon>
        <taxon>Gammaproteobacteria</taxon>
        <taxon>Enterobacterales</taxon>
        <taxon>Enterobacteriaceae</taxon>
        <taxon>Klebsiella/Raoultella group</taxon>
        <taxon>Klebsiella</taxon>
        <taxon>Klebsiella pneumoniae complex</taxon>
    </lineage>
</organism>
<dbReference type="EMBL" id="LC521851">
    <property type="protein sequence ID" value="BBV27529.1"/>
    <property type="molecule type" value="Genomic_DNA"/>
</dbReference>
<evidence type="ECO:0000313" key="1">
    <source>
        <dbReference type="EMBL" id="BBV27529.1"/>
    </source>
</evidence>
<name>A0A809T2V4_KLEPN</name>
<dbReference type="InterPro" id="IPR016963">
    <property type="entry name" value="Glycoporin_RafY"/>
</dbReference>
<sequence>MKFYGDVEFNIDAASKPGQLVMISSGANSESVNERWDLNGRILLGFDGTRKLDNGYFAGFSAQPLADMHGSVNIDDALFFLEKMTSGK</sequence>
<dbReference type="AlphaFoldDB" id="A0A809T2V4"/>
<proteinExistence type="predicted"/>